<dbReference type="Pfam" id="PF05943">
    <property type="entry name" value="VipB"/>
    <property type="match status" value="1"/>
</dbReference>
<dbReference type="PANTHER" id="PTHR35565">
    <property type="entry name" value="CYTOPLASMIC PROTEIN-RELATED"/>
    <property type="match status" value="1"/>
</dbReference>
<name>A0A1G5MN52_AFIMA</name>
<feature type="domain" description="TssC1 N-terminal" evidence="2">
    <location>
        <begin position="15"/>
        <end position="326"/>
    </location>
</feature>
<dbReference type="RefSeq" id="WP_092809947.1">
    <property type="nucleotide sequence ID" value="NZ_FMVW01000001.1"/>
</dbReference>
<dbReference type="Pfam" id="PF18945">
    <property type="entry name" value="VipB_2"/>
    <property type="match status" value="1"/>
</dbReference>
<organism evidence="4 5">
    <name type="scientific">Afifella marina DSM 2698</name>
    <dbReference type="NCBI Taxonomy" id="1120955"/>
    <lineage>
        <taxon>Bacteria</taxon>
        <taxon>Pseudomonadati</taxon>
        <taxon>Pseudomonadota</taxon>
        <taxon>Alphaproteobacteria</taxon>
        <taxon>Hyphomicrobiales</taxon>
        <taxon>Afifellaceae</taxon>
        <taxon>Afifella</taxon>
    </lineage>
</organism>
<dbReference type="OrthoDB" id="9764000at2"/>
<feature type="domain" description="TssC1 C-terminal" evidence="3">
    <location>
        <begin position="337"/>
        <end position="445"/>
    </location>
</feature>
<evidence type="ECO:0000313" key="5">
    <source>
        <dbReference type="Proteomes" id="UP000199347"/>
    </source>
</evidence>
<evidence type="ECO:0000313" key="4">
    <source>
        <dbReference type="EMBL" id="SCZ26512.1"/>
    </source>
</evidence>
<evidence type="ECO:0000259" key="3">
    <source>
        <dbReference type="Pfam" id="PF18945"/>
    </source>
</evidence>
<protein>
    <submittedName>
        <fullName evidence="4">Type VI secretion system protein ImpD</fullName>
    </submittedName>
</protein>
<dbReference type="STRING" id="1120955.SAMN03080610_00957"/>
<dbReference type="Proteomes" id="UP000199347">
    <property type="component" value="Unassembled WGS sequence"/>
</dbReference>
<dbReference type="InterPro" id="IPR010269">
    <property type="entry name" value="T6SS_TssC-like"/>
</dbReference>
<feature type="region of interest" description="Disordered" evidence="1">
    <location>
        <begin position="447"/>
        <end position="466"/>
    </location>
</feature>
<dbReference type="PANTHER" id="PTHR35565:SF3">
    <property type="entry name" value="TYPE VI SECRETION SYSTEM SHEATH PROTEIN TSSC1"/>
    <property type="match status" value="1"/>
</dbReference>
<proteinExistence type="predicted"/>
<gene>
    <name evidence="4" type="ORF">SAMN03080610_00957</name>
</gene>
<keyword evidence="5" id="KW-1185">Reference proteome</keyword>
<dbReference type="EMBL" id="FMVW01000001">
    <property type="protein sequence ID" value="SCZ26512.1"/>
    <property type="molecule type" value="Genomic_DNA"/>
</dbReference>
<dbReference type="NCBIfam" id="TIGR03355">
    <property type="entry name" value="VI_chp_2"/>
    <property type="match status" value="1"/>
</dbReference>
<dbReference type="InterPro" id="IPR044032">
    <property type="entry name" value="TssC1_C"/>
</dbReference>
<evidence type="ECO:0000256" key="1">
    <source>
        <dbReference type="SAM" id="MobiDB-lite"/>
    </source>
</evidence>
<sequence>MDTTGNSEWRNEVVRLIARIDIALERQVNAILHHPRFMEMEARWRGLALVVRTAARSEEVKVRIISASRRELARSLERAGDFDQSHLFELVYSREFGMPGGEPFGLLIAEYMISPGDSGEEGDPIGMLTAIASVAAAAFCPVVAGASPNAAGLGHFRDLNRVQNLAQAQSDPSMIRWNTLRAHDDARFLGLVAPRILLRSPHRAYARHRDDGFPFRETIAADASTLLWGNGAFAFAMVVIRTFIETGWFADLRGVSQDRIDGGMLGAAELQPYDFATESGGLSAQPPVEARITVRQAQQLSDLGIVPIETIYLSSGIVFNSNQSLHAPPHHSSESVRQNARLAAMLQYVLCASRFSHYLKVILRDEIGRLSDAPTIQRRLADWLAGYTLGNDDASSELRTRFPLRSAGIEVGNLPGKPGSYICTVRLQPHFQLDDVTTSFHLVAETEAETARPQRGEAGPEERIFA</sequence>
<evidence type="ECO:0000259" key="2">
    <source>
        <dbReference type="Pfam" id="PF05943"/>
    </source>
</evidence>
<dbReference type="InterPro" id="IPR044031">
    <property type="entry name" value="TssC1_N"/>
</dbReference>
<reference evidence="4 5" key="1">
    <citation type="submission" date="2016-10" db="EMBL/GenBank/DDBJ databases">
        <authorList>
            <person name="de Groot N.N."/>
        </authorList>
    </citation>
    <scope>NUCLEOTIDE SEQUENCE [LARGE SCALE GENOMIC DNA]</scope>
    <source>
        <strain evidence="4 5">DSM 2698</strain>
    </source>
</reference>
<accession>A0A1G5MN52</accession>
<dbReference type="AlphaFoldDB" id="A0A1G5MN52"/>
<feature type="compositionally biased region" description="Basic and acidic residues" evidence="1">
    <location>
        <begin position="449"/>
        <end position="466"/>
    </location>
</feature>